<dbReference type="NCBIfam" id="NF007228">
    <property type="entry name" value="PRK09646.1"/>
    <property type="match status" value="1"/>
</dbReference>
<keyword evidence="3" id="KW-0731">Sigma factor</keyword>
<proteinExistence type="inferred from homology"/>
<evidence type="ECO:0000256" key="1">
    <source>
        <dbReference type="ARBA" id="ARBA00010641"/>
    </source>
</evidence>
<dbReference type="Proteomes" id="UP001595823">
    <property type="component" value="Unassembled WGS sequence"/>
</dbReference>
<evidence type="ECO:0000256" key="4">
    <source>
        <dbReference type="ARBA" id="ARBA00023163"/>
    </source>
</evidence>
<dbReference type="InterPro" id="IPR039425">
    <property type="entry name" value="RNA_pol_sigma-70-like"/>
</dbReference>
<keyword evidence="2" id="KW-0805">Transcription regulation</keyword>
<keyword evidence="9" id="KW-1185">Reference proteome</keyword>
<dbReference type="InterPro" id="IPR013325">
    <property type="entry name" value="RNA_pol_sigma_r2"/>
</dbReference>
<keyword evidence="4" id="KW-0804">Transcription</keyword>
<organism evidence="8 9">
    <name type="scientific">Salininema proteolyticum</name>
    <dbReference type="NCBI Taxonomy" id="1607685"/>
    <lineage>
        <taxon>Bacteria</taxon>
        <taxon>Bacillati</taxon>
        <taxon>Actinomycetota</taxon>
        <taxon>Actinomycetes</taxon>
        <taxon>Glycomycetales</taxon>
        <taxon>Glycomycetaceae</taxon>
        <taxon>Salininema</taxon>
    </lineage>
</organism>
<evidence type="ECO:0000313" key="8">
    <source>
        <dbReference type="EMBL" id="MFC4337470.1"/>
    </source>
</evidence>
<dbReference type="PANTHER" id="PTHR43133">
    <property type="entry name" value="RNA POLYMERASE ECF-TYPE SIGMA FACTO"/>
    <property type="match status" value="1"/>
</dbReference>
<dbReference type="SUPFAM" id="SSF88659">
    <property type="entry name" value="Sigma3 and sigma4 domains of RNA polymerase sigma factors"/>
    <property type="match status" value="1"/>
</dbReference>
<dbReference type="InterPro" id="IPR013324">
    <property type="entry name" value="RNA_pol_sigma_r3/r4-like"/>
</dbReference>
<dbReference type="Gene3D" id="1.10.10.10">
    <property type="entry name" value="Winged helix-like DNA-binding domain superfamily/Winged helix DNA-binding domain"/>
    <property type="match status" value="1"/>
</dbReference>
<evidence type="ECO:0000259" key="6">
    <source>
        <dbReference type="Pfam" id="PF04542"/>
    </source>
</evidence>
<reference evidence="9" key="1">
    <citation type="journal article" date="2019" name="Int. J. Syst. Evol. Microbiol.">
        <title>The Global Catalogue of Microorganisms (GCM) 10K type strain sequencing project: providing services to taxonomists for standard genome sequencing and annotation.</title>
        <authorList>
            <consortium name="The Broad Institute Genomics Platform"/>
            <consortium name="The Broad Institute Genome Sequencing Center for Infectious Disease"/>
            <person name="Wu L."/>
            <person name="Ma J."/>
        </authorList>
    </citation>
    <scope>NUCLEOTIDE SEQUENCE [LARGE SCALE GENOMIC DNA]</scope>
    <source>
        <strain evidence="9">IBRC-M 10908</strain>
    </source>
</reference>
<feature type="domain" description="RNA polymerase sigma-70 region 2" evidence="6">
    <location>
        <begin position="49"/>
        <end position="113"/>
    </location>
</feature>
<feature type="domain" description="RNA polymerase sigma factor 70 region 4 type 2" evidence="7">
    <location>
        <begin position="147"/>
        <end position="199"/>
    </location>
</feature>
<feature type="compositionally biased region" description="Basic and acidic residues" evidence="5">
    <location>
        <begin position="1"/>
        <end position="11"/>
    </location>
</feature>
<evidence type="ECO:0000256" key="5">
    <source>
        <dbReference type="SAM" id="MobiDB-lite"/>
    </source>
</evidence>
<evidence type="ECO:0000259" key="7">
    <source>
        <dbReference type="Pfam" id="PF08281"/>
    </source>
</evidence>
<dbReference type="CDD" id="cd06171">
    <property type="entry name" value="Sigma70_r4"/>
    <property type="match status" value="1"/>
</dbReference>
<evidence type="ECO:0000256" key="2">
    <source>
        <dbReference type="ARBA" id="ARBA00023015"/>
    </source>
</evidence>
<protein>
    <submittedName>
        <fullName evidence="8">ECF RNA polymerase sigma factor SigK</fullName>
    </submittedName>
</protein>
<dbReference type="NCBIfam" id="TIGR02937">
    <property type="entry name" value="sigma70-ECF"/>
    <property type="match status" value="1"/>
</dbReference>
<feature type="region of interest" description="Disordered" evidence="5">
    <location>
        <begin position="1"/>
        <end position="24"/>
    </location>
</feature>
<dbReference type="Gene3D" id="1.10.1740.10">
    <property type="match status" value="1"/>
</dbReference>
<sequence>MNRDGRFLRNAEEEEAQQTATPSGEASDVLASWLRGAAVGDKKAFTAFYGATGPRVFGLCMRILKNHAQAEEVVQEVYFEAWRIAARFDARKGSPEAWLMTMAHRRAVDRVRAWQASENRDARFAAEAETVDALSAADRALDDLEHRRVRRCMKTLTELQRRAIGLAYYRGLTYRQVAELLQAALPTVKTRIRDGLSKLRDCLGVAR</sequence>
<comment type="caution">
    <text evidence="8">The sequence shown here is derived from an EMBL/GenBank/DDBJ whole genome shotgun (WGS) entry which is preliminary data.</text>
</comment>
<name>A0ABV8U2Y9_9ACTN</name>
<dbReference type="InterPro" id="IPR007627">
    <property type="entry name" value="RNA_pol_sigma70_r2"/>
</dbReference>
<gene>
    <name evidence="8" type="primary">sigK</name>
    <name evidence="8" type="ORF">ACFPET_19930</name>
</gene>
<dbReference type="RefSeq" id="WP_380624495.1">
    <property type="nucleotide sequence ID" value="NZ_JBHSDK010000034.1"/>
</dbReference>
<evidence type="ECO:0000313" key="9">
    <source>
        <dbReference type="Proteomes" id="UP001595823"/>
    </source>
</evidence>
<dbReference type="Pfam" id="PF08281">
    <property type="entry name" value="Sigma70_r4_2"/>
    <property type="match status" value="1"/>
</dbReference>
<comment type="similarity">
    <text evidence="1">Belongs to the sigma-70 factor family. ECF subfamily.</text>
</comment>
<dbReference type="InterPro" id="IPR013249">
    <property type="entry name" value="RNA_pol_sigma70_r4_t2"/>
</dbReference>
<accession>A0ABV8U2Y9</accession>
<dbReference type="Pfam" id="PF04542">
    <property type="entry name" value="Sigma70_r2"/>
    <property type="match status" value="1"/>
</dbReference>
<dbReference type="InterPro" id="IPR014284">
    <property type="entry name" value="RNA_pol_sigma-70_dom"/>
</dbReference>
<dbReference type="SUPFAM" id="SSF88946">
    <property type="entry name" value="Sigma2 domain of RNA polymerase sigma factors"/>
    <property type="match status" value="1"/>
</dbReference>
<dbReference type="EMBL" id="JBHSDK010000034">
    <property type="protein sequence ID" value="MFC4337470.1"/>
    <property type="molecule type" value="Genomic_DNA"/>
</dbReference>
<evidence type="ECO:0000256" key="3">
    <source>
        <dbReference type="ARBA" id="ARBA00023082"/>
    </source>
</evidence>
<dbReference type="InterPro" id="IPR036388">
    <property type="entry name" value="WH-like_DNA-bd_sf"/>
</dbReference>
<dbReference type="PANTHER" id="PTHR43133:SF66">
    <property type="entry name" value="ECF RNA POLYMERASE SIGMA FACTOR SIGK"/>
    <property type="match status" value="1"/>
</dbReference>